<reference evidence="1 2" key="1">
    <citation type="submission" date="2018-09" db="EMBL/GenBank/DDBJ databases">
        <authorList>
            <person name="Zhu H."/>
        </authorList>
    </citation>
    <scope>NUCLEOTIDE SEQUENCE [LARGE SCALE GENOMIC DNA]</scope>
    <source>
        <strain evidence="1 2">K2W22B-5</strain>
    </source>
</reference>
<accession>A0A418VUT3</accession>
<organism evidence="1 2">
    <name type="scientific">Azospirillum cavernae</name>
    <dbReference type="NCBI Taxonomy" id="2320860"/>
    <lineage>
        <taxon>Bacteria</taxon>
        <taxon>Pseudomonadati</taxon>
        <taxon>Pseudomonadota</taxon>
        <taxon>Alphaproteobacteria</taxon>
        <taxon>Rhodospirillales</taxon>
        <taxon>Azospirillaceae</taxon>
        <taxon>Azospirillum</taxon>
    </lineage>
</organism>
<dbReference type="AlphaFoldDB" id="A0A418VUT3"/>
<dbReference type="RefSeq" id="WP_119831009.1">
    <property type="nucleotide sequence ID" value="NZ_QYUL01000002.1"/>
</dbReference>
<sequence length="126" mass="13578">MPTPLNTDVTGRDDWEVVSYSIATITGSQRVDGVVRQHFGIHRADPTCWVLTHLPTGAMLGRSETQSAAVRVVSLIEGLIDWGFSDISGLARQDHRPVHAALLGSGLTIPNDGRPTWASSRVQGHA</sequence>
<gene>
    <name evidence="1" type="ORF">D3877_11820</name>
</gene>
<name>A0A418VUT3_9PROT</name>
<dbReference type="OrthoDB" id="7307175at2"/>
<keyword evidence="2" id="KW-1185">Reference proteome</keyword>
<dbReference type="EMBL" id="QYUL01000002">
    <property type="protein sequence ID" value="RJF80917.1"/>
    <property type="molecule type" value="Genomic_DNA"/>
</dbReference>
<evidence type="ECO:0000313" key="2">
    <source>
        <dbReference type="Proteomes" id="UP000283458"/>
    </source>
</evidence>
<proteinExistence type="predicted"/>
<dbReference type="Proteomes" id="UP000283458">
    <property type="component" value="Unassembled WGS sequence"/>
</dbReference>
<evidence type="ECO:0000313" key="1">
    <source>
        <dbReference type="EMBL" id="RJF80917.1"/>
    </source>
</evidence>
<protein>
    <submittedName>
        <fullName evidence="1">Uncharacterized protein</fullName>
    </submittedName>
</protein>
<comment type="caution">
    <text evidence="1">The sequence shown here is derived from an EMBL/GenBank/DDBJ whole genome shotgun (WGS) entry which is preliminary data.</text>
</comment>